<dbReference type="Proteomes" id="UP000562984">
    <property type="component" value="Unassembled WGS sequence"/>
</dbReference>
<dbReference type="InterPro" id="IPR036237">
    <property type="entry name" value="Xyl_isomerase-like_sf"/>
</dbReference>
<keyword evidence="2" id="KW-1185">Reference proteome</keyword>
<gene>
    <name evidence="1" type="ORF">HKD39_16055</name>
</gene>
<evidence type="ECO:0000313" key="1">
    <source>
        <dbReference type="EMBL" id="NNG37189.1"/>
    </source>
</evidence>
<dbReference type="AlphaFoldDB" id="A0A849A9H2"/>
<protein>
    <submittedName>
        <fullName evidence="1">DUF692 domain-containing protein</fullName>
    </submittedName>
</protein>
<name>A0A849A9H2_9ACTN</name>
<reference evidence="1 2" key="1">
    <citation type="submission" date="2020-05" db="EMBL/GenBank/DDBJ databases">
        <title>Nakamurella sp. DB0629 isolated from air conditioner.</title>
        <authorList>
            <person name="Kim D.H."/>
            <person name="Kim D.-U."/>
        </authorList>
    </citation>
    <scope>NUCLEOTIDE SEQUENCE [LARGE SCALE GENOMIC DNA]</scope>
    <source>
        <strain evidence="1 2">DB0629</strain>
    </source>
</reference>
<proteinExistence type="predicted"/>
<dbReference type="NCBIfam" id="NF003818">
    <property type="entry name" value="PRK05409.1"/>
    <property type="match status" value="1"/>
</dbReference>
<dbReference type="RefSeq" id="WP_171200894.1">
    <property type="nucleotide sequence ID" value="NZ_JABEND010000011.1"/>
</dbReference>
<dbReference type="Pfam" id="PF05114">
    <property type="entry name" value="MbnB_TglH_ChrH"/>
    <property type="match status" value="1"/>
</dbReference>
<sequence length="287" mass="30180">MSHSSLRGAAVAWRPPLAEYLLAQAEAGRLGFSEIVAENHRPGALAPQLLDLATRVPVVPHGVTLGLGGADAPDSTRLRRLADLATELASPLVSEHLAFVRAADGPDPIHGDVLEAGHLLPPPRTRDSLDVLCANVTRAQEQLPVPLAIENIAALVQWPENEFAEGDYLAELVERTGVRLVLDVANLFASATASGGDAGAELRRFPLAAVAYVHIAGGEFDSGLYLDTHGHNMIAPAVDLLGELLALYGGWPPGVLLERDSDVTVDAVAGEFARLIAALQQPAGTPR</sequence>
<dbReference type="PANTHER" id="PTHR42194:SF1">
    <property type="entry name" value="UPF0276 PROTEIN HI_1600"/>
    <property type="match status" value="1"/>
</dbReference>
<dbReference type="InterPro" id="IPR007801">
    <property type="entry name" value="MbnB/TglH/ChrH"/>
</dbReference>
<dbReference type="EMBL" id="JABEND010000011">
    <property type="protein sequence ID" value="NNG37189.1"/>
    <property type="molecule type" value="Genomic_DNA"/>
</dbReference>
<evidence type="ECO:0000313" key="2">
    <source>
        <dbReference type="Proteomes" id="UP000562984"/>
    </source>
</evidence>
<organism evidence="1 2">
    <name type="scientific">Nakamurella aerolata</name>
    <dbReference type="NCBI Taxonomy" id="1656892"/>
    <lineage>
        <taxon>Bacteria</taxon>
        <taxon>Bacillati</taxon>
        <taxon>Actinomycetota</taxon>
        <taxon>Actinomycetes</taxon>
        <taxon>Nakamurellales</taxon>
        <taxon>Nakamurellaceae</taxon>
        <taxon>Nakamurella</taxon>
    </lineage>
</organism>
<accession>A0A849A9H2</accession>
<dbReference type="Gene3D" id="3.20.20.150">
    <property type="entry name" value="Divalent-metal-dependent TIM barrel enzymes"/>
    <property type="match status" value="1"/>
</dbReference>
<dbReference type="SUPFAM" id="SSF51658">
    <property type="entry name" value="Xylose isomerase-like"/>
    <property type="match status" value="1"/>
</dbReference>
<dbReference type="PANTHER" id="PTHR42194">
    <property type="entry name" value="UPF0276 PROTEIN HI_1600"/>
    <property type="match status" value="1"/>
</dbReference>
<comment type="caution">
    <text evidence="1">The sequence shown here is derived from an EMBL/GenBank/DDBJ whole genome shotgun (WGS) entry which is preliminary data.</text>
</comment>